<feature type="transmembrane region" description="Helical" evidence="9">
    <location>
        <begin position="95"/>
        <end position="117"/>
    </location>
</feature>
<proteinExistence type="inferred from homology"/>
<evidence type="ECO:0000256" key="1">
    <source>
        <dbReference type="ARBA" id="ARBA00002154"/>
    </source>
</evidence>
<keyword evidence="8 9" id="KW-0472">Membrane</keyword>
<evidence type="ECO:0000256" key="6">
    <source>
        <dbReference type="ARBA" id="ARBA00022989"/>
    </source>
</evidence>
<comment type="subcellular location">
    <subcellularLocation>
        <location evidence="2">Golgi apparatus membrane</location>
        <topology evidence="2">Single-pass type I membrane protein</topology>
    </subcellularLocation>
</comment>
<evidence type="ECO:0000256" key="8">
    <source>
        <dbReference type="ARBA" id="ARBA00023136"/>
    </source>
</evidence>
<dbReference type="GO" id="GO:0000139">
    <property type="term" value="C:Golgi membrane"/>
    <property type="evidence" value="ECO:0007669"/>
    <property type="project" value="UniProtKB-SubCell"/>
</dbReference>
<dbReference type="AlphaFoldDB" id="A0A9I9E8K0"/>
<accession>A0A9I9E8K0</accession>
<keyword evidence="5" id="KW-0732">Signal</keyword>
<comment type="function">
    <text evidence="1">Involved in the early part of the secretory pathway.</text>
</comment>
<keyword evidence="4 9" id="KW-0812">Transmembrane</keyword>
<keyword evidence="7" id="KW-0333">Golgi apparatus</keyword>
<dbReference type="InterPro" id="IPR051523">
    <property type="entry name" value="KISH_domain"/>
</dbReference>
<evidence type="ECO:0000313" key="10">
    <source>
        <dbReference type="EnsemblPlants" id="MELO3C030289.2.1"/>
    </source>
</evidence>
<feature type="transmembrane region" description="Helical" evidence="9">
    <location>
        <begin position="71"/>
        <end position="88"/>
    </location>
</feature>
<keyword evidence="6 9" id="KW-1133">Transmembrane helix</keyword>
<sequence>MININNLKVKKGKKKSCHQVGLVSRLNRGILSRELLAATQNLGYWEVKKFLSSSSFISEGFRSDNLSGLDFYTEIVWFSFVVTTLNLARNLGVSALFNFHSFLTVILLGICTCTYVKMHFPAILEQRNGFRGFFWKAARIVIIDQQAVIVHISIYIHKNHSQKFQKVHKSLSGDCIVECQSTSILAYSLGLKLQNKILQISLLRYTQYCVEEAYWLKA</sequence>
<evidence type="ECO:0000256" key="5">
    <source>
        <dbReference type="ARBA" id="ARBA00022729"/>
    </source>
</evidence>
<dbReference type="Pfam" id="PF06842">
    <property type="entry name" value="DUF1242"/>
    <property type="match status" value="1"/>
</dbReference>
<evidence type="ECO:0000256" key="4">
    <source>
        <dbReference type="ARBA" id="ARBA00022692"/>
    </source>
</evidence>
<protein>
    <submittedName>
        <fullName evidence="10">Uncharacterized protein</fullName>
    </submittedName>
</protein>
<evidence type="ECO:0000256" key="3">
    <source>
        <dbReference type="ARBA" id="ARBA00008961"/>
    </source>
</evidence>
<comment type="similarity">
    <text evidence="3">Belongs to the KISH family.</text>
</comment>
<dbReference type="InterPro" id="IPR009653">
    <property type="entry name" value="Ksh1"/>
</dbReference>
<name>A0A9I9E8K0_CUCME</name>
<evidence type="ECO:0000256" key="2">
    <source>
        <dbReference type="ARBA" id="ARBA00004614"/>
    </source>
</evidence>
<evidence type="ECO:0000256" key="7">
    <source>
        <dbReference type="ARBA" id="ARBA00023034"/>
    </source>
</evidence>
<dbReference type="Gramene" id="MELO3C030289.2.1">
    <property type="protein sequence ID" value="MELO3C030289.2.1"/>
    <property type="gene ID" value="MELO3C030289.2"/>
</dbReference>
<dbReference type="EnsemblPlants" id="MELO3C030289.2.1">
    <property type="protein sequence ID" value="MELO3C030289.2.1"/>
    <property type="gene ID" value="MELO3C030289.2"/>
</dbReference>
<organism evidence="10">
    <name type="scientific">Cucumis melo</name>
    <name type="common">Muskmelon</name>
    <dbReference type="NCBI Taxonomy" id="3656"/>
    <lineage>
        <taxon>Eukaryota</taxon>
        <taxon>Viridiplantae</taxon>
        <taxon>Streptophyta</taxon>
        <taxon>Embryophyta</taxon>
        <taxon>Tracheophyta</taxon>
        <taxon>Spermatophyta</taxon>
        <taxon>Magnoliopsida</taxon>
        <taxon>eudicotyledons</taxon>
        <taxon>Gunneridae</taxon>
        <taxon>Pentapetalae</taxon>
        <taxon>rosids</taxon>
        <taxon>fabids</taxon>
        <taxon>Cucurbitales</taxon>
        <taxon>Cucurbitaceae</taxon>
        <taxon>Benincaseae</taxon>
        <taxon>Cucumis</taxon>
    </lineage>
</organism>
<dbReference type="PANTHER" id="PTHR13229">
    <property type="entry name" value="PROTEIN KISH-A"/>
    <property type="match status" value="1"/>
</dbReference>
<reference evidence="10" key="1">
    <citation type="submission" date="2023-03" db="UniProtKB">
        <authorList>
            <consortium name="EnsemblPlants"/>
        </authorList>
    </citation>
    <scope>IDENTIFICATION</scope>
</reference>
<evidence type="ECO:0000256" key="9">
    <source>
        <dbReference type="SAM" id="Phobius"/>
    </source>
</evidence>